<keyword evidence="1" id="KW-0732">Signal</keyword>
<evidence type="ECO:0000313" key="2">
    <source>
        <dbReference type="EMBL" id="GFH52147.1"/>
    </source>
</evidence>
<dbReference type="AlphaFoldDB" id="A0AAD3CU61"/>
<evidence type="ECO:0000256" key="1">
    <source>
        <dbReference type="SAM" id="SignalP"/>
    </source>
</evidence>
<sequence>MKISLVLGLISSTLGFQVPLNTLIPQRRIGGKMSLSLSTSELDKIQASAHEASENWVHSLTSFLNEEDAAKVESRLKELGDVQYIKIGRIFPEGSRSRFVMSNPDLPLGQKETESEFCSLLHIENIQQGALPKTASGSNAWPALFTRIGIQVEDVGDVLVDSSNDSVYIVIAPEAVKQCKRILPKELKGLGITIT</sequence>
<name>A0AAD3CU61_9STRA</name>
<dbReference type="Proteomes" id="UP001054902">
    <property type="component" value="Unassembled WGS sequence"/>
</dbReference>
<protein>
    <submittedName>
        <fullName evidence="2">Uncharacterized protein</fullName>
    </submittedName>
</protein>
<reference evidence="2 3" key="1">
    <citation type="journal article" date="2021" name="Sci. Rep.">
        <title>The genome of the diatom Chaetoceros tenuissimus carries an ancient integrated fragment of an extant virus.</title>
        <authorList>
            <person name="Hongo Y."/>
            <person name="Kimura K."/>
            <person name="Takaki Y."/>
            <person name="Yoshida Y."/>
            <person name="Baba S."/>
            <person name="Kobayashi G."/>
            <person name="Nagasaki K."/>
            <person name="Hano T."/>
            <person name="Tomaru Y."/>
        </authorList>
    </citation>
    <scope>NUCLEOTIDE SEQUENCE [LARGE SCALE GENOMIC DNA]</scope>
    <source>
        <strain evidence="2 3">NIES-3715</strain>
    </source>
</reference>
<feature type="chain" id="PRO_5042077611" evidence="1">
    <location>
        <begin position="16"/>
        <end position="195"/>
    </location>
</feature>
<proteinExistence type="predicted"/>
<evidence type="ECO:0000313" key="3">
    <source>
        <dbReference type="Proteomes" id="UP001054902"/>
    </source>
</evidence>
<keyword evidence="3" id="KW-1185">Reference proteome</keyword>
<comment type="caution">
    <text evidence="2">The sequence shown here is derived from an EMBL/GenBank/DDBJ whole genome shotgun (WGS) entry which is preliminary data.</text>
</comment>
<organism evidence="2 3">
    <name type="scientific">Chaetoceros tenuissimus</name>
    <dbReference type="NCBI Taxonomy" id="426638"/>
    <lineage>
        <taxon>Eukaryota</taxon>
        <taxon>Sar</taxon>
        <taxon>Stramenopiles</taxon>
        <taxon>Ochrophyta</taxon>
        <taxon>Bacillariophyta</taxon>
        <taxon>Coscinodiscophyceae</taxon>
        <taxon>Chaetocerotophycidae</taxon>
        <taxon>Chaetocerotales</taxon>
        <taxon>Chaetocerotaceae</taxon>
        <taxon>Chaetoceros</taxon>
    </lineage>
</organism>
<gene>
    <name evidence="2" type="ORF">CTEN210_08623</name>
</gene>
<accession>A0AAD3CU61</accession>
<feature type="signal peptide" evidence="1">
    <location>
        <begin position="1"/>
        <end position="15"/>
    </location>
</feature>
<dbReference type="EMBL" id="BLLK01000045">
    <property type="protein sequence ID" value="GFH52147.1"/>
    <property type="molecule type" value="Genomic_DNA"/>
</dbReference>